<dbReference type="Pfam" id="PF01412">
    <property type="entry name" value="ArfGap"/>
    <property type="match status" value="1"/>
</dbReference>
<dbReference type="SUPFAM" id="SSF57863">
    <property type="entry name" value="ArfGap/RecO-like zinc finger"/>
    <property type="match status" value="1"/>
</dbReference>
<evidence type="ECO:0000256" key="1">
    <source>
        <dbReference type="ARBA" id="ARBA00022468"/>
    </source>
</evidence>
<keyword evidence="4" id="KW-0862">Zinc</keyword>
<proteinExistence type="predicted"/>
<dbReference type="InterPro" id="IPR001164">
    <property type="entry name" value="ArfGAP_dom"/>
</dbReference>
<dbReference type="PANTHER" id="PTHR45686">
    <property type="entry name" value="ADP-RIBOSYLATION FACTOR GTPASE ACTIVATING PROTEIN 3, ISOFORM H-RELATED"/>
    <property type="match status" value="1"/>
</dbReference>
<dbReference type="AlphaFoldDB" id="A0A7R9EHG0"/>
<name>A0A7R9EHG0_9NEOP</name>
<dbReference type="PANTHER" id="PTHR45686:SF4">
    <property type="entry name" value="ADP-RIBOSYLATION FACTOR GTPASE ACTIVATING PROTEIN 3, ISOFORM H"/>
    <property type="match status" value="1"/>
</dbReference>
<dbReference type="EMBL" id="OB796070">
    <property type="protein sequence ID" value="CAD7433019.1"/>
    <property type="molecule type" value="Genomic_DNA"/>
</dbReference>
<dbReference type="GO" id="GO:0008270">
    <property type="term" value="F:zinc ion binding"/>
    <property type="evidence" value="ECO:0007669"/>
    <property type="project" value="UniProtKB-KW"/>
</dbReference>
<keyword evidence="2" id="KW-0479">Metal-binding</keyword>
<feature type="domain" description="Arf-GAP" evidence="7">
    <location>
        <begin position="12"/>
        <end position="119"/>
    </location>
</feature>
<dbReference type="PRINTS" id="PR00405">
    <property type="entry name" value="REVINTRACTNG"/>
</dbReference>
<evidence type="ECO:0000256" key="5">
    <source>
        <dbReference type="PROSITE-ProRule" id="PRU00288"/>
    </source>
</evidence>
<dbReference type="FunFam" id="1.10.220.150:FF:000004">
    <property type="entry name" value="Putative ADP-ribosylation factor GTPase-activating protein 2"/>
    <property type="match status" value="1"/>
</dbReference>
<evidence type="ECO:0000256" key="2">
    <source>
        <dbReference type="ARBA" id="ARBA00022723"/>
    </source>
</evidence>
<keyword evidence="1" id="KW-0343">GTPase activation</keyword>
<feature type="region of interest" description="Disordered" evidence="6">
    <location>
        <begin position="193"/>
        <end position="238"/>
    </location>
</feature>
<evidence type="ECO:0000256" key="4">
    <source>
        <dbReference type="ARBA" id="ARBA00022833"/>
    </source>
</evidence>
<gene>
    <name evidence="8" type="ORF">TMSB3V08_LOCUS9710</name>
</gene>
<dbReference type="PROSITE" id="PS50115">
    <property type="entry name" value="ARFGAP"/>
    <property type="match status" value="1"/>
</dbReference>
<evidence type="ECO:0000259" key="7">
    <source>
        <dbReference type="PROSITE" id="PS50115"/>
    </source>
</evidence>
<dbReference type="InterPro" id="IPR038508">
    <property type="entry name" value="ArfGAP_dom_sf"/>
</dbReference>
<dbReference type="InterPro" id="IPR037278">
    <property type="entry name" value="ARFGAP/RecO"/>
</dbReference>
<evidence type="ECO:0000256" key="6">
    <source>
        <dbReference type="SAM" id="MobiDB-lite"/>
    </source>
</evidence>
<evidence type="ECO:0000256" key="3">
    <source>
        <dbReference type="ARBA" id="ARBA00022771"/>
    </source>
</evidence>
<feature type="compositionally biased region" description="Basic and acidic residues" evidence="6">
    <location>
        <begin position="479"/>
        <end position="489"/>
    </location>
</feature>
<feature type="compositionally biased region" description="Low complexity" evidence="6">
    <location>
        <begin position="468"/>
        <end position="478"/>
    </location>
</feature>
<feature type="compositionally biased region" description="Polar residues" evidence="6">
    <location>
        <begin position="193"/>
        <end position="209"/>
    </location>
</feature>
<reference evidence="8" key="1">
    <citation type="submission" date="2020-11" db="EMBL/GenBank/DDBJ databases">
        <authorList>
            <person name="Tran Van P."/>
        </authorList>
    </citation>
    <scope>NUCLEOTIDE SEQUENCE</scope>
</reference>
<dbReference type="SMART" id="SM00105">
    <property type="entry name" value="ArfGap"/>
    <property type="match status" value="1"/>
</dbReference>
<feature type="region of interest" description="Disordered" evidence="6">
    <location>
        <begin position="452"/>
        <end position="503"/>
    </location>
</feature>
<keyword evidence="3 5" id="KW-0863">Zinc-finger</keyword>
<dbReference type="CDD" id="cd08831">
    <property type="entry name" value="ArfGap_ArfGap2_3_like"/>
    <property type="match status" value="1"/>
</dbReference>
<dbReference type="GO" id="GO:0048205">
    <property type="term" value="P:COPI coating of Golgi vesicle"/>
    <property type="evidence" value="ECO:0007669"/>
    <property type="project" value="TreeGrafter"/>
</dbReference>
<dbReference type="GO" id="GO:0005096">
    <property type="term" value="F:GTPase activator activity"/>
    <property type="evidence" value="ECO:0007669"/>
    <property type="project" value="UniProtKB-KW"/>
</dbReference>
<dbReference type="Gene3D" id="1.10.220.150">
    <property type="entry name" value="Arf GTPase activating protein"/>
    <property type="match status" value="1"/>
</dbReference>
<organism evidence="8">
    <name type="scientific">Timema monikensis</name>
    <dbReference type="NCBI Taxonomy" id="170555"/>
    <lineage>
        <taxon>Eukaryota</taxon>
        <taxon>Metazoa</taxon>
        <taxon>Ecdysozoa</taxon>
        <taxon>Arthropoda</taxon>
        <taxon>Hexapoda</taxon>
        <taxon>Insecta</taxon>
        <taxon>Pterygota</taxon>
        <taxon>Neoptera</taxon>
        <taxon>Polyneoptera</taxon>
        <taxon>Phasmatodea</taxon>
        <taxon>Timematodea</taxon>
        <taxon>Timematoidea</taxon>
        <taxon>Timematidae</taxon>
        <taxon>Timema</taxon>
    </lineage>
</organism>
<dbReference type="GO" id="GO:0000139">
    <property type="term" value="C:Golgi membrane"/>
    <property type="evidence" value="ECO:0007669"/>
    <property type="project" value="GOC"/>
</dbReference>
<protein>
    <recommendedName>
        <fullName evidence="7">Arf-GAP domain-containing protein</fullName>
    </recommendedName>
</protein>
<accession>A0A7R9EHG0</accession>
<evidence type="ECO:0000313" key="8">
    <source>
        <dbReference type="EMBL" id="CAD7433019.1"/>
    </source>
</evidence>
<sequence>MAEQGPSKNDIQILFKRLRSISCNKVCFDCNAKNPTWATVTYGVFICIDCSAVHRSLGVHLTFVRSTQLDTNWTWLQLRQMQLGGNANAMAFFRQHNCTSTDAQQKYNSRAAQLYKEKLHQMAVQAMKIHGTKLHLETSVEPVKPAEEKEEVDFFAKHTTQEPQSGDQFEDSFENLDINNLNQPRNTYAVNAGSSLGPNVDSTLNNSAGDATEDRKPTIGGRKPIPKRSGMGAKKGGLGAHKVKTNFADIEREATMADQLKVQAAEEAKMAAERSAEEQHKHMASMRLAYQDLGLQQKKEEEKMKRVDPKKAQQYERLGMGFASRTGFSTSGHVITQKTAAMKERTLNVIDASKFYGNTPACVPNHERAHCLWKKCKKGMSHSALSDMKSIEQETPNKMNNSKSVFDRDDSFFDDYHFTTSTGLGLYKNNSTEKSLEAMFLDGNTSRDRYASSKGWVTVEPEREQPPSSSSSFSGFSSIDERPSPRREATPLGPTTDEAQKKFGSAKAISSQQFFGDSTDNTWERKANLSRFEGSSSISSADYFGTGTSSGGGGITSNLHTPDFDDMRESVRQGVTKVAGKLSSMANGVMSSIQEVALTVAGRVSYCSAARCLPFRLELFRHGVEGRL</sequence>